<evidence type="ECO:0000256" key="2">
    <source>
        <dbReference type="ARBA" id="ARBA00023125"/>
    </source>
</evidence>
<evidence type="ECO:0000256" key="5">
    <source>
        <dbReference type="SAM" id="MobiDB-lite"/>
    </source>
</evidence>
<sequence>MTPPPHDTRPPYQQAADEIRKEIKSGRLKPGEQLPSHRELQERFGVANMTARSALRVLRDEGLIYTVQGRGSYVADAVVTQDGEVVAVVEAKSSKRPEAAKEAGGPAAPDTSEATGPYAETLLAIRDQLRTLNAEVQTLKRDVAELKEQQSPGKPTR</sequence>
<keyword evidence="4" id="KW-0175">Coiled coil</keyword>
<dbReference type="SMART" id="SM00345">
    <property type="entry name" value="HTH_GNTR"/>
    <property type="match status" value="1"/>
</dbReference>
<evidence type="ECO:0000259" key="6">
    <source>
        <dbReference type="PROSITE" id="PS50949"/>
    </source>
</evidence>
<dbReference type="SUPFAM" id="SSF46785">
    <property type="entry name" value="Winged helix' DNA-binding domain"/>
    <property type="match status" value="1"/>
</dbReference>
<evidence type="ECO:0000256" key="4">
    <source>
        <dbReference type="SAM" id="Coils"/>
    </source>
</evidence>
<dbReference type="InterPro" id="IPR050679">
    <property type="entry name" value="Bact_HTH_transcr_reg"/>
</dbReference>
<dbReference type="Proteomes" id="UP001518976">
    <property type="component" value="Unassembled WGS sequence"/>
</dbReference>
<protein>
    <submittedName>
        <fullName evidence="7">GntR family transcriptional regulator</fullName>
    </submittedName>
</protein>
<dbReference type="CDD" id="cd07377">
    <property type="entry name" value="WHTH_GntR"/>
    <property type="match status" value="1"/>
</dbReference>
<dbReference type="InterPro" id="IPR036388">
    <property type="entry name" value="WH-like_DNA-bd_sf"/>
</dbReference>
<keyword evidence="8" id="KW-1185">Reference proteome</keyword>
<name>A0ABS3WXR9_9ACTN</name>
<dbReference type="RefSeq" id="WP_209266724.1">
    <property type="nucleotide sequence ID" value="NZ_JAFFZN010000020.1"/>
</dbReference>
<dbReference type="InterPro" id="IPR036390">
    <property type="entry name" value="WH_DNA-bd_sf"/>
</dbReference>
<evidence type="ECO:0000313" key="7">
    <source>
        <dbReference type="EMBL" id="MBO8187917.1"/>
    </source>
</evidence>
<reference evidence="7 8" key="1">
    <citation type="submission" date="2021-02" db="EMBL/GenBank/DDBJ databases">
        <title>Streptomyces spirodelae sp. nov., isolated from duckweed.</title>
        <authorList>
            <person name="Saimee Y."/>
            <person name="Duangmal K."/>
        </authorList>
    </citation>
    <scope>NUCLEOTIDE SEQUENCE [LARGE SCALE GENOMIC DNA]</scope>
    <source>
        <strain evidence="7 8">DW4-2</strain>
    </source>
</reference>
<keyword evidence="3" id="KW-0804">Transcription</keyword>
<dbReference type="PANTHER" id="PTHR44846">
    <property type="entry name" value="MANNOSYL-D-GLYCERATE TRANSPORT/METABOLISM SYSTEM REPRESSOR MNGR-RELATED"/>
    <property type="match status" value="1"/>
</dbReference>
<proteinExistence type="predicted"/>
<dbReference type="PROSITE" id="PS50949">
    <property type="entry name" value="HTH_GNTR"/>
    <property type="match status" value="1"/>
</dbReference>
<dbReference type="Pfam" id="PF00392">
    <property type="entry name" value="GntR"/>
    <property type="match status" value="1"/>
</dbReference>
<organism evidence="7 8">
    <name type="scientific">Streptomyces spirodelae</name>
    <dbReference type="NCBI Taxonomy" id="2812904"/>
    <lineage>
        <taxon>Bacteria</taxon>
        <taxon>Bacillati</taxon>
        <taxon>Actinomycetota</taxon>
        <taxon>Actinomycetes</taxon>
        <taxon>Kitasatosporales</taxon>
        <taxon>Streptomycetaceae</taxon>
        <taxon>Streptomyces</taxon>
    </lineage>
</organism>
<comment type="caution">
    <text evidence="7">The sequence shown here is derived from an EMBL/GenBank/DDBJ whole genome shotgun (WGS) entry which is preliminary data.</text>
</comment>
<keyword evidence="1" id="KW-0805">Transcription regulation</keyword>
<feature type="region of interest" description="Disordered" evidence="5">
    <location>
        <begin position="93"/>
        <end position="116"/>
    </location>
</feature>
<accession>A0ABS3WXR9</accession>
<dbReference type="Gene3D" id="1.10.10.10">
    <property type="entry name" value="Winged helix-like DNA-binding domain superfamily/Winged helix DNA-binding domain"/>
    <property type="match status" value="1"/>
</dbReference>
<evidence type="ECO:0000256" key="1">
    <source>
        <dbReference type="ARBA" id="ARBA00023015"/>
    </source>
</evidence>
<dbReference type="PRINTS" id="PR00035">
    <property type="entry name" value="HTHGNTR"/>
</dbReference>
<feature type="coiled-coil region" evidence="4">
    <location>
        <begin position="122"/>
        <end position="149"/>
    </location>
</feature>
<dbReference type="InterPro" id="IPR000524">
    <property type="entry name" value="Tscrpt_reg_HTH_GntR"/>
</dbReference>
<dbReference type="EMBL" id="JAFFZN010000020">
    <property type="protein sequence ID" value="MBO8187917.1"/>
    <property type="molecule type" value="Genomic_DNA"/>
</dbReference>
<dbReference type="PANTHER" id="PTHR44846:SF1">
    <property type="entry name" value="MANNOSYL-D-GLYCERATE TRANSPORT_METABOLISM SYSTEM REPRESSOR MNGR-RELATED"/>
    <property type="match status" value="1"/>
</dbReference>
<evidence type="ECO:0000256" key="3">
    <source>
        <dbReference type="ARBA" id="ARBA00023163"/>
    </source>
</evidence>
<feature type="domain" description="HTH gntR-type" evidence="6">
    <location>
        <begin position="9"/>
        <end position="77"/>
    </location>
</feature>
<gene>
    <name evidence="7" type="ORF">JW592_20970</name>
</gene>
<keyword evidence="2" id="KW-0238">DNA-binding</keyword>
<evidence type="ECO:0000313" key="8">
    <source>
        <dbReference type="Proteomes" id="UP001518976"/>
    </source>
</evidence>